<dbReference type="OMA" id="FRYFRTI"/>
<keyword evidence="6 8" id="KW-0472">Membrane</keyword>
<feature type="transmembrane region" description="Helical" evidence="8">
    <location>
        <begin position="414"/>
        <end position="433"/>
    </location>
</feature>
<dbReference type="EMBL" id="KL584754">
    <property type="protein sequence ID" value="KEQ97335.1"/>
    <property type="molecule type" value="Genomic_DNA"/>
</dbReference>
<dbReference type="InParanoid" id="A0A074YHZ5"/>
<evidence type="ECO:0000256" key="3">
    <source>
        <dbReference type="ARBA" id="ARBA00022679"/>
    </source>
</evidence>
<evidence type="ECO:0000313" key="9">
    <source>
        <dbReference type="EMBL" id="KEQ97335.1"/>
    </source>
</evidence>
<evidence type="ECO:0000256" key="6">
    <source>
        <dbReference type="ARBA" id="ARBA00023136"/>
    </source>
</evidence>
<proteinExistence type="predicted"/>
<protein>
    <submittedName>
        <fullName evidence="9">Glycosyltransferase family 2 protein</fullName>
    </submittedName>
</protein>
<dbReference type="Gene3D" id="3.90.550.10">
    <property type="entry name" value="Spore Coat Polysaccharide Biosynthesis Protein SpsA, Chain A"/>
    <property type="match status" value="1"/>
</dbReference>
<keyword evidence="7" id="KW-0325">Glycoprotein</keyword>
<evidence type="ECO:0000256" key="7">
    <source>
        <dbReference type="ARBA" id="ARBA00023180"/>
    </source>
</evidence>
<evidence type="ECO:0000256" key="8">
    <source>
        <dbReference type="SAM" id="Phobius"/>
    </source>
</evidence>
<organism evidence="9 10">
    <name type="scientific">Aureobasidium subglaciale (strain EXF-2481)</name>
    <name type="common">Aureobasidium pullulans var. subglaciale</name>
    <dbReference type="NCBI Taxonomy" id="1043005"/>
    <lineage>
        <taxon>Eukaryota</taxon>
        <taxon>Fungi</taxon>
        <taxon>Dikarya</taxon>
        <taxon>Ascomycota</taxon>
        <taxon>Pezizomycotina</taxon>
        <taxon>Dothideomycetes</taxon>
        <taxon>Dothideomycetidae</taxon>
        <taxon>Dothideales</taxon>
        <taxon>Saccotheciaceae</taxon>
        <taxon>Aureobasidium</taxon>
    </lineage>
</organism>
<dbReference type="SUPFAM" id="SSF53448">
    <property type="entry name" value="Nucleotide-diphospho-sugar transferases"/>
    <property type="match status" value="1"/>
</dbReference>
<dbReference type="AlphaFoldDB" id="A0A074YHZ5"/>
<accession>A0A074YHZ5</accession>
<dbReference type="GO" id="GO:0016757">
    <property type="term" value="F:glycosyltransferase activity"/>
    <property type="evidence" value="ECO:0007669"/>
    <property type="project" value="UniProtKB-KW"/>
</dbReference>
<dbReference type="OrthoDB" id="2849215at2759"/>
<evidence type="ECO:0000256" key="5">
    <source>
        <dbReference type="ARBA" id="ARBA00022989"/>
    </source>
</evidence>
<evidence type="ECO:0000256" key="2">
    <source>
        <dbReference type="ARBA" id="ARBA00022676"/>
    </source>
</evidence>
<evidence type="ECO:0000256" key="1">
    <source>
        <dbReference type="ARBA" id="ARBA00004370"/>
    </source>
</evidence>
<comment type="subcellular location">
    <subcellularLocation>
        <location evidence="1">Membrane</location>
    </subcellularLocation>
</comment>
<dbReference type="RefSeq" id="XP_013345997.1">
    <property type="nucleotide sequence ID" value="XM_013490543.1"/>
</dbReference>
<dbReference type="GeneID" id="25371964"/>
<keyword evidence="5 8" id="KW-1133">Transmembrane helix</keyword>
<feature type="transmembrane region" description="Helical" evidence="8">
    <location>
        <begin position="73"/>
        <end position="96"/>
    </location>
</feature>
<feature type="transmembrane region" description="Helical" evidence="8">
    <location>
        <begin position="50"/>
        <end position="66"/>
    </location>
</feature>
<dbReference type="GO" id="GO:0016020">
    <property type="term" value="C:membrane"/>
    <property type="evidence" value="ECO:0007669"/>
    <property type="project" value="UniProtKB-SubCell"/>
</dbReference>
<dbReference type="Proteomes" id="UP000030641">
    <property type="component" value="Unassembled WGS sequence"/>
</dbReference>
<dbReference type="HOGENOM" id="CLU_019940_4_1_1"/>
<reference evidence="9 10" key="1">
    <citation type="journal article" date="2014" name="BMC Genomics">
        <title>Genome sequencing of four Aureobasidium pullulans varieties: biotechnological potential, stress tolerance, and description of new species.</title>
        <authorList>
            <person name="Gostin Ar C."/>
            <person name="Ohm R.A."/>
            <person name="Kogej T."/>
            <person name="Sonjak S."/>
            <person name="Turk M."/>
            <person name="Zajc J."/>
            <person name="Zalar P."/>
            <person name="Grube M."/>
            <person name="Sun H."/>
            <person name="Han J."/>
            <person name="Sharma A."/>
            <person name="Chiniquy J."/>
            <person name="Ngan C.Y."/>
            <person name="Lipzen A."/>
            <person name="Barry K."/>
            <person name="Grigoriev I.V."/>
            <person name="Gunde-Cimerman N."/>
        </authorList>
    </citation>
    <scope>NUCLEOTIDE SEQUENCE [LARGE SCALE GENOMIC DNA]</scope>
    <source>
        <strain evidence="9 10">EXF-2481</strain>
    </source>
</reference>
<dbReference type="Pfam" id="PF13641">
    <property type="entry name" value="Glyco_tranf_2_3"/>
    <property type="match status" value="1"/>
</dbReference>
<evidence type="ECO:0000313" key="10">
    <source>
        <dbReference type="Proteomes" id="UP000030641"/>
    </source>
</evidence>
<keyword evidence="3 9" id="KW-0808">Transferase</keyword>
<dbReference type="InterPro" id="IPR029044">
    <property type="entry name" value="Nucleotide-diphossugar_trans"/>
</dbReference>
<keyword evidence="4 8" id="KW-0812">Transmembrane</keyword>
<name>A0A074YHZ5_AURSE</name>
<evidence type="ECO:0000256" key="4">
    <source>
        <dbReference type="ARBA" id="ARBA00022692"/>
    </source>
</evidence>
<sequence>MLIFTILSIIFMIQNILNAVYSMLTAGPSSLVNTLKPYTKPFLKNNPKKTYSMIAFSIALFVFGISDKFSNPYMLTFFLLSVFRYLRLVVNLIAFANLKGHPVLSNPSFTPSDVSVVIPTVFKDKDEVMACVKRARTCNPHQLIIVTKKDLVDQVKAACNEITATAESPSEDLSMVQFVGVDIFNKRTQMVAALQQAVTGSIVAFADDDVFWPKDAFLETMLACFNDPLVGACGPSQRVCRSTGPKKPTSFWNFLGICYLERRNFNTGATNRIDGAVSTLSGRTSFYRASLIQTEAFTSYFLNAANHDDDKNLTRWVYDQGFQITLQFDPKARIMTTLETEPKMFLNQCMRWARGHWRGNFRVMQTTTYWYDTHIWSLYAIYIGQFQTPAFLIDGSLLAFLYRGMSSYDDVTRNTAVIVLALWILFAKIVKIIPHFCEFPQDIKFIPGMIIFSYIHGLLNVYALITRDNKVWGR</sequence>
<feature type="transmembrane region" description="Helical" evidence="8">
    <location>
        <begin position="445"/>
        <end position="465"/>
    </location>
</feature>
<dbReference type="InterPro" id="IPR052427">
    <property type="entry name" value="Glycosyltrans_GT2/GT47"/>
</dbReference>
<dbReference type="PANTHER" id="PTHR47844">
    <property type="entry name" value="SYNTHASE CPS1, PUTATIVE (AFU_ORTHOLOGUE AFUA_7G02500)-RELATED"/>
    <property type="match status" value="1"/>
</dbReference>
<keyword evidence="10" id="KW-1185">Reference proteome</keyword>
<feature type="transmembrane region" description="Helical" evidence="8">
    <location>
        <begin position="376"/>
        <end position="402"/>
    </location>
</feature>
<gene>
    <name evidence="9" type="ORF">AUEXF2481DRAFT_87115</name>
</gene>
<dbReference type="STRING" id="1043005.A0A074YHZ5"/>
<dbReference type="PANTHER" id="PTHR47844:SF1">
    <property type="entry name" value="EXOSTOSIN-LIKE 2"/>
    <property type="match status" value="1"/>
</dbReference>
<keyword evidence="2" id="KW-0328">Glycosyltransferase</keyword>